<reference evidence="2" key="1">
    <citation type="submission" date="2021-01" db="EMBL/GenBank/DDBJ databases">
        <authorList>
            <person name="Corre E."/>
            <person name="Pelletier E."/>
            <person name="Niang G."/>
            <person name="Scheremetjew M."/>
            <person name="Finn R."/>
            <person name="Kale V."/>
            <person name="Holt S."/>
            <person name="Cochrane G."/>
            <person name="Meng A."/>
            <person name="Brown T."/>
            <person name="Cohen L."/>
        </authorList>
    </citation>
    <scope>NUCLEOTIDE SEQUENCE</scope>
    <source>
        <strain evidence="2">GSO104</strain>
    </source>
</reference>
<feature type="compositionally biased region" description="Polar residues" evidence="1">
    <location>
        <begin position="17"/>
        <end position="33"/>
    </location>
</feature>
<gene>
    <name evidence="2" type="ORF">DBRI00130_LOCUS26701</name>
</gene>
<dbReference type="AlphaFoldDB" id="A0A7S4RZD0"/>
<dbReference type="EMBL" id="HBNS01034127">
    <property type="protein sequence ID" value="CAE4629665.1"/>
    <property type="molecule type" value="Transcribed_RNA"/>
</dbReference>
<organism evidence="2">
    <name type="scientific">Ditylum brightwellii</name>
    <dbReference type="NCBI Taxonomy" id="49249"/>
    <lineage>
        <taxon>Eukaryota</taxon>
        <taxon>Sar</taxon>
        <taxon>Stramenopiles</taxon>
        <taxon>Ochrophyta</taxon>
        <taxon>Bacillariophyta</taxon>
        <taxon>Mediophyceae</taxon>
        <taxon>Lithodesmiophycidae</taxon>
        <taxon>Lithodesmiales</taxon>
        <taxon>Lithodesmiaceae</taxon>
        <taxon>Ditylum</taxon>
    </lineage>
</organism>
<feature type="region of interest" description="Disordered" evidence="1">
    <location>
        <begin position="1"/>
        <end position="33"/>
    </location>
</feature>
<sequence>MESTTDDQQHTVMFDSDNIQQTGGGTHDSSSRWQKATYDAKSIRQKITFSGRKFDVKTLPVDLYRVYETLKIRSGEEYALTNVFMIRTAIELHRAWHNTLLTAKILQQLKDKFQVRMTWELGVIKLKFHVEDGSHELQYKVPYDYDSEYQDLYMKIAVSNDEILNDVCLSLVLNLQHSLFIFFPCIGGLSRWSYDSSSGVDLSI</sequence>
<evidence type="ECO:0000256" key="1">
    <source>
        <dbReference type="SAM" id="MobiDB-lite"/>
    </source>
</evidence>
<accession>A0A7S4RZD0</accession>
<name>A0A7S4RZD0_9STRA</name>
<evidence type="ECO:0000313" key="2">
    <source>
        <dbReference type="EMBL" id="CAE4629665.1"/>
    </source>
</evidence>
<protein>
    <submittedName>
        <fullName evidence="2">Uncharacterized protein</fullName>
    </submittedName>
</protein>
<proteinExistence type="predicted"/>